<evidence type="ECO:0000313" key="2">
    <source>
        <dbReference type="Proteomes" id="UP000001074"/>
    </source>
</evidence>
<reference evidence="1" key="2">
    <citation type="submission" date="2025-08" db="UniProtKB">
        <authorList>
            <consortium name="Ensembl"/>
        </authorList>
    </citation>
    <scope>IDENTIFICATION</scope>
</reference>
<dbReference type="HOGENOM" id="CLU_3162440_0_0_1"/>
<reference evidence="1 2" key="1">
    <citation type="journal article" date="2011" name="Nature">
        <title>A high-resolution map of human evolutionary constraint using 29 mammals.</title>
        <authorList>
            <person name="Lindblad-Toh K."/>
            <person name="Garber M."/>
            <person name="Zuk O."/>
            <person name="Lin M.F."/>
            <person name="Parker B.J."/>
            <person name="Washietl S."/>
            <person name="Kheradpour P."/>
            <person name="Ernst J."/>
            <person name="Jordan G."/>
            <person name="Mauceli E."/>
            <person name="Ward L.D."/>
            <person name="Lowe C.B."/>
            <person name="Holloway A.K."/>
            <person name="Clamp M."/>
            <person name="Gnerre S."/>
            <person name="Alfoldi J."/>
            <person name="Beal K."/>
            <person name="Chang J."/>
            <person name="Clawson H."/>
            <person name="Cuff J."/>
            <person name="Di Palma F."/>
            <person name="Fitzgerald S."/>
            <person name="Flicek P."/>
            <person name="Guttman M."/>
            <person name="Hubisz M.J."/>
            <person name="Jaffe D.B."/>
            <person name="Jungreis I."/>
            <person name="Kent W.J."/>
            <person name="Kostka D."/>
            <person name="Lara M."/>
            <person name="Martins A.L."/>
            <person name="Massingham T."/>
            <person name="Moltke I."/>
            <person name="Raney B.J."/>
            <person name="Rasmussen M.D."/>
            <person name="Robinson J."/>
            <person name="Stark A."/>
            <person name="Vilella A.J."/>
            <person name="Wen J."/>
            <person name="Xie X."/>
            <person name="Zody M.C."/>
            <person name="Baldwin J."/>
            <person name="Bloom T."/>
            <person name="Chin C.W."/>
            <person name="Heiman D."/>
            <person name="Nicol R."/>
            <person name="Nusbaum C."/>
            <person name="Young S."/>
            <person name="Wilkinson J."/>
            <person name="Worley K.C."/>
            <person name="Kovar C.L."/>
            <person name="Muzny D.M."/>
            <person name="Gibbs R.A."/>
            <person name="Cree A."/>
            <person name="Dihn H.H."/>
            <person name="Fowler G."/>
            <person name="Jhangiani S."/>
            <person name="Joshi V."/>
            <person name="Lee S."/>
            <person name="Lewis L.R."/>
            <person name="Nazareth L.V."/>
            <person name="Okwuonu G."/>
            <person name="Santibanez J."/>
            <person name="Warren W.C."/>
            <person name="Mardis E.R."/>
            <person name="Weinstock G.M."/>
            <person name="Wilson R.K."/>
            <person name="Delehaunty K."/>
            <person name="Dooling D."/>
            <person name="Fronik C."/>
            <person name="Fulton L."/>
            <person name="Fulton B."/>
            <person name="Graves T."/>
            <person name="Minx P."/>
            <person name="Sodergren E."/>
            <person name="Birney E."/>
            <person name="Margulies E.H."/>
            <person name="Herrero J."/>
            <person name="Green E.D."/>
            <person name="Haussler D."/>
            <person name="Siepel A."/>
            <person name="Goldman N."/>
            <person name="Pollard K.S."/>
            <person name="Pedersen J.S."/>
            <person name="Lander E.S."/>
            <person name="Kellis M."/>
        </authorList>
    </citation>
    <scope>NUCLEOTIDE SEQUENCE [LARGE SCALE GENOMIC DNA]</scope>
</reference>
<protein>
    <submittedName>
        <fullName evidence="1">Uncharacterized protein</fullName>
    </submittedName>
</protein>
<dbReference type="Ensembl" id="ENSMLUT00000027997.1">
    <property type="protein sequence ID" value="ENSMLUP00000016741.1"/>
    <property type="gene ID" value="ENSMLUG00000026400.1"/>
</dbReference>
<dbReference type="InParanoid" id="G1PZ59"/>
<name>G1PZ59_MYOLU</name>
<organism evidence="1 2">
    <name type="scientific">Myotis lucifugus</name>
    <name type="common">Little brown bat</name>
    <dbReference type="NCBI Taxonomy" id="59463"/>
    <lineage>
        <taxon>Eukaryota</taxon>
        <taxon>Metazoa</taxon>
        <taxon>Chordata</taxon>
        <taxon>Craniata</taxon>
        <taxon>Vertebrata</taxon>
        <taxon>Euteleostomi</taxon>
        <taxon>Mammalia</taxon>
        <taxon>Eutheria</taxon>
        <taxon>Laurasiatheria</taxon>
        <taxon>Chiroptera</taxon>
        <taxon>Yangochiroptera</taxon>
        <taxon>Vespertilionidae</taxon>
        <taxon>Myotis</taxon>
    </lineage>
</organism>
<dbReference type="eggNOG" id="ENOG502TKQM">
    <property type="taxonomic scope" value="Eukaryota"/>
</dbReference>
<dbReference type="EMBL" id="AAPE02045434">
    <property type="status" value="NOT_ANNOTATED_CDS"/>
    <property type="molecule type" value="Genomic_DNA"/>
</dbReference>
<proteinExistence type="predicted"/>
<sequence>VFSNIDNHGILNLKDNRDHLVPSTHYIYEEPEVQSGEVSYPRSHGERE</sequence>
<dbReference type="Proteomes" id="UP000001074">
    <property type="component" value="Unassembled WGS sequence"/>
</dbReference>
<dbReference type="STRING" id="59463.ENSMLUP00000016741"/>
<accession>G1PZ59</accession>
<evidence type="ECO:0000313" key="1">
    <source>
        <dbReference type="Ensembl" id="ENSMLUP00000016741.1"/>
    </source>
</evidence>
<keyword evidence="2" id="KW-1185">Reference proteome</keyword>
<reference evidence="1" key="3">
    <citation type="submission" date="2025-09" db="UniProtKB">
        <authorList>
            <consortium name="Ensembl"/>
        </authorList>
    </citation>
    <scope>IDENTIFICATION</scope>
</reference>
<dbReference type="AlphaFoldDB" id="G1PZ59"/>